<dbReference type="PANTHER" id="PTHR13121:SF0">
    <property type="entry name" value="PHOSPHATIDYLINOSITOL GLYCAN ANCHOR BIOSYNTHESIS CLASS U PROTEIN"/>
    <property type="match status" value="1"/>
</dbReference>
<feature type="transmembrane region" description="Helical" evidence="9">
    <location>
        <begin position="307"/>
        <end position="336"/>
    </location>
</feature>
<organism evidence="10 11">
    <name type="scientific">Anaeramoeba ignava</name>
    <name type="common">Anaerobic marine amoeba</name>
    <dbReference type="NCBI Taxonomy" id="1746090"/>
    <lineage>
        <taxon>Eukaryota</taxon>
        <taxon>Metamonada</taxon>
        <taxon>Anaeramoebidae</taxon>
        <taxon>Anaeramoeba</taxon>
    </lineage>
</organism>
<evidence type="ECO:0000313" key="11">
    <source>
        <dbReference type="Proteomes" id="UP001149090"/>
    </source>
</evidence>
<keyword evidence="8 9" id="KW-0472">Membrane</keyword>
<comment type="similarity">
    <text evidence="3">Belongs to the PIGU family.</text>
</comment>
<dbReference type="EMBL" id="JAPDFW010000057">
    <property type="protein sequence ID" value="KAJ5077574.1"/>
    <property type="molecule type" value="Genomic_DNA"/>
</dbReference>
<evidence type="ECO:0000256" key="6">
    <source>
        <dbReference type="ARBA" id="ARBA00022824"/>
    </source>
</evidence>
<comment type="pathway">
    <text evidence="2">Glycolipid biosynthesis; glycosylphosphatidylinositol-anchor biosynthesis.</text>
</comment>
<evidence type="ECO:0000256" key="3">
    <source>
        <dbReference type="ARBA" id="ARBA00010026"/>
    </source>
</evidence>
<protein>
    <submittedName>
        <fullName evidence="10">Gpi transamidase component pig-u</fullName>
    </submittedName>
</protein>
<feature type="transmembrane region" description="Helical" evidence="9">
    <location>
        <begin position="168"/>
        <end position="191"/>
    </location>
</feature>
<reference evidence="10" key="1">
    <citation type="submission" date="2022-10" db="EMBL/GenBank/DDBJ databases">
        <title>Novel sulphate-reducing endosymbionts in the free-living metamonad Anaeramoeba.</title>
        <authorList>
            <person name="Jerlstrom-Hultqvist J."/>
            <person name="Cepicka I."/>
            <person name="Gallot-Lavallee L."/>
            <person name="Salas-Leiva D."/>
            <person name="Curtis B.A."/>
            <person name="Zahonova K."/>
            <person name="Pipaliya S."/>
            <person name="Dacks J."/>
            <person name="Roger A.J."/>
        </authorList>
    </citation>
    <scope>NUCLEOTIDE SEQUENCE</scope>
    <source>
        <strain evidence="10">BMAN</strain>
    </source>
</reference>
<comment type="subcellular location">
    <subcellularLocation>
        <location evidence="1">Endoplasmic reticulum membrane</location>
        <topology evidence="1">Multi-pass membrane protein</topology>
    </subcellularLocation>
</comment>
<dbReference type="OrthoDB" id="549017at2759"/>
<feature type="transmembrane region" description="Helical" evidence="9">
    <location>
        <begin position="128"/>
        <end position="156"/>
    </location>
</feature>
<evidence type="ECO:0000256" key="1">
    <source>
        <dbReference type="ARBA" id="ARBA00004477"/>
    </source>
</evidence>
<feature type="transmembrane region" description="Helical" evidence="9">
    <location>
        <begin position="6"/>
        <end position="26"/>
    </location>
</feature>
<evidence type="ECO:0000313" key="10">
    <source>
        <dbReference type="EMBL" id="KAJ5077574.1"/>
    </source>
</evidence>
<feature type="transmembrane region" description="Helical" evidence="9">
    <location>
        <begin position="379"/>
        <end position="396"/>
    </location>
</feature>
<dbReference type="GO" id="GO:0042765">
    <property type="term" value="C:GPI-anchor transamidase complex"/>
    <property type="evidence" value="ECO:0007669"/>
    <property type="project" value="InterPro"/>
</dbReference>
<dbReference type="PANTHER" id="PTHR13121">
    <property type="entry name" value="GPI TRANSAMIDASE COMPONENT PIG-U"/>
    <property type="match status" value="1"/>
</dbReference>
<dbReference type="GO" id="GO:0016255">
    <property type="term" value="P:attachment of GPI anchor to protein"/>
    <property type="evidence" value="ECO:0007669"/>
    <property type="project" value="InterPro"/>
</dbReference>
<keyword evidence="7 9" id="KW-1133">Transmembrane helix</keyword>
<dbReference type="AlphaFoldDB" id="A0A9Q0REY2"/>
<name>A0A9Q0REY2_ANAIG</name>
<keyword evidence="4" id="KW-0337">GPI-anchor biosynthesis</keyword>
<dbReference type="Proteomes" id="UP001149090">
    <property type="component" value="Unassembled WGS sequence"/>
</dbReference>
<dbReference type="OMA" id="ALWHLWI"/>
<evidence type="ECO:0000256" key="7">
    <source>
        <dbReference type="ARBA" id="ARBA00022989"/>
    </source>
</evidence>
<accession>A0A9Q0REY2</accession>
<evidence type="ECO:0000256" key="9">
    <source>
        <dbReference type="SAM" id="Phobius"/>
    </source>
</evidence>
<keyword evidence="5 9" id="KW-0812">Transmembrane</keyword>
<evidence type="ECO:0000256" key="4">
    <source>
        <dbReference type="ARBA" id="ARBA00022502"/>
    </source>
</evidence>
<keyword evidence="6" id="KW-0256">Endoplasmic reticulum</keyword>
<feature type="transmembrane region" description="Helical" evidence="9">
    <location>
        <begin position="348"/>
        <end position="367"/>
    </location>
</feature>
<evidence type="ECO:0000256" key="8">
    <source>
        <dbReference type="ARBA" id="ARBA00023136"/>
    </source>
</evidence>
<dbReference type="GO" id="GO:0006506">
    <property type="term" value="P:GPI anchor biosynthetic process"/>
    <property type="evidence" value="ECO:0007669"/>
    <property type="project" value="UniProtKB-KW"/>
</dbReference>
<feature type="transmembrane region" description="Helical" evidence="9">
    <location>
        <begin position="88"/>
        <end position="108"/>
    </location>
</feature>
<sequence>MNFKRIFGFILTSFLGIFIRTILFHFHFDEKFIKRIEFSTPFTNIRRLKEGIFLSQNGLSPYEGNTFHQMPILFYFFSLLNSLKSQKFIENLIFATTDFLCLILIFLISENHLQKKEFETKNKNFFFANFSIFLSLFCLSKTTAIFPQFFLLLTLFTAQKGWIFLSTFFLSCSVYLDIYYILLIIPVILLLRQKKKISIFMIIFLELIWVLSLLSLSITFLMKDQEITSSSLIEFTRKLLQNKKGFIHNSLLFSITAKDRTPNVGLFWYLMIEIFSNFKNLFLFIFQFQVVPLIIPLTLQFSKNPEFLFSIIALIISTFHPYAELGRMALSVALLLTNITLLKHMRNLFLVSSIFLFSISLLPLFWFSWINQGTGNSNFFYGATLALGLANIWLIGDSVHSALKFQFEIKNNKKNNNNNN</sequence>
<dbReference type="Pfam" id="PF06728">
    <property type="entry name" value="PIG-U"/>
    <property type="match status" value="1"/>
</dbReference>
<evidence type="ECO:0000256" key="2">
    <source>
        <dbReference type="ARBA" id="ARBA00004687"/>
    </source>
</evidence>
<keyword evidence="11" id="KW-1185">Reference proteome</keyword>
<proteinExistence type="inferred from homology"/>
<gene>
    <name evidence="10" type="ORF">M0811_05673</name>
</gene>
<feature type="transmembrane region" description="Helical" evidence="9">
    <location>
        <begin position="197"/>
        <end position="222"/>
    </location>
</feature>
<evidence type="ECO:0000256" key="5">
    <source>
        <dbReference type="ARBA" id="ARBA00022692"/>
    </source>
</evidence>
<dbReference type="InterPro" id="IPR009600">
    <property type="entry name" value="PIG-U"/>
</dbReference>
<comment type="caution">
    <text evidence="10">The sequence shown here is derived from an EMBL/GenBank/DDBJ whole genome shotgun (WGS) entry which is preliminary data.</text>
</comment>